<dbReference type="InterPro" id="IPR031489">
    <property type="entry name" value="Peptidase_M99"/>
</dbReference>
<proteinExistence type="predicted"/>
<dbReference type="Gene3D" id="2.30.30.40">
    <property type="entry name" value="SH3 Domains"/>
    <property type="match status" value="2"/>
</dbReference>
<dbReference type="Gene3D" id="3.40.630.10">
    <property type="entry name" value="Zn peptidases"/>
    <property type="match status" value="1"/>
</dbReference>
<evidence type="ECO:0000313" key="3">
    <source>
        <dbReference type="Proteomes" id="UP000029733"/>
    </source>
</evidence>
<dbReference type="Pfam" id="PF17033">
    <property type="entry name" value="Peptidase_M99"/>
    <property type="match status" value="1"/>
</dbReference>
<name>A0A4U8TAK8_9HELI</name>
<sequence>MRFILLCTMIASLCFGGNLVRDFELYKLNAGDKRAPTLLLMGGIHGDEPGAYYSTDLFVRHYKIVRGSVWVVPVVNPHGMFANMRGMYGDMNRKFAALAPDDPDYQSIQKIKALLADKDVDISMHLHDGSGYWRPTYENSLFNPHKWGNCSVIDQPELSGAKYGNIESFVTQMVADINAHITNPAHRYHVHNTHTKAKNDIEQLKALTFFSLSLGKPALTNEASKELDVPTRVYYHLLAIESLLGQLGIAFERDFTLSVDSIKRLLATTYLQARIEEHIALPLDSLRAHISYFPLPRGVNLADIKITSQSHLLGLVSNKKGQVELKYGYRTLSTFTPQWSEFDNSLKTLQVKIDDNIESIPIGSIIYAKQSIEFEPLSEYRINVIGYVKPNDSSPLPNESGIKIYKKDFIPKYSLDTKAQIYRAEIYHNDTFSGMITISFAPPVLEPTPIYQAVVYKPAMNASLAQNKPSTSSPLPPASSPAQVATAEDLKKVPQSVDSKKIDKDIESSALSAKNAANLGNLADAMYMVKSQMGVNVRANPSTSSAIVAKLPQGAQVKLLAREGMWSKVTYAHMAQGYIISRALTDSITPSIVTPPTATTTPKISQSTNAQTSAQNLKALDSIITESTPIAPTQTPPKDTLKPQYAKVIVPAAFVRLAPSIQSAIVAKAPLGREMQIFALDSIESKEWVRVYYVFEGKSGKKIINGYVAKRLLKIL</sequence>
<evidence type="ECO:0000313" key="2">
    <source>
        <dbReference type="EMBL" id="TLD96906.1"/>
    </source>
</evidence>
<keyword evidence="3" id="KW-1185">Reference proteome</keyword>
<dbReference type="RefSeq" id="WP_034355096.1">
    <property type="nucleotide sequence ID" value="NZ_JRPR02000002.1"/>
</dbReference>
<dbReference type="EMBL" id="JRPR02000002">
    <property type="protein sequence ID" value="TLD96906.1"/>
    <property type="molecule type" value="Genomic_DNA"/>
</dbReference>
<dbReference type="InterPro" id="IPR003646">
    <property type="entry name" value="SH3-like_bac-type"/>
</dbReference>
<dbReference type="SMART" id="SM00287">
    <property type="entry name" value="SH3b"/>
    <property type="match status" value="1"/>
</dbReference>
<dbReference type="PROSITE" id="PS51781">
    <property type="entry name" value="SH3B"/>
    <property type="match status" value="1"/>
</dbReference>
<dbReference type="AlphaFoldDB" id="A0A4U8TAK8"/>
<evidence type="ECO:0000259" key="1">
    <source>
        <dbReference type="PROSITE" id="PS51781"/>
    </source>
</evidence>
<dbReference type="PANTHER" id="PTHR34408">
    <property type="entry name" value="FAMILY PROTEIN, PUTATIVE-RELATED"/>
    <property type="match status" value="1"/>
</dbReference>
<protein>
    <recommendedName>
        <fullName evidence="1">SH3b domain-containing protein</fullName>
    </recommendedName>
</protein>
<accession>A0A4U8TAK8</accession>
<dbReference type="InterPro" id="IPR033397">
    <property type="entry name" value="Metallo_peptidase_C"/>
</dbReference>
<comment type="caution">
    <text evidence="2">The sequence shown here is derived from an EMBL/GenBank/DDBJ whole genome shotgun (WGS) entry which is preliminary data.</text>
</comment>
<dbReference type="Pfam" id="PF08239">
    <property type="entry name" value="SH3_3"/>
    <property type="match status" value="1"/>
</dbReference>
<dbReference type="Proteomes" id="UP000029733">
    <property type="component" value="Unassembled WGS sequence"/>
</dbReference>
<dbReference type="SUPFAM" id="SSF53187">
    <property type="entry name" value="Zn-dependent exopeptidases"/>
    <property type="match status" value="1"/>
</dbReference>
<dbReference type="STRING" id="1677920.LS71_05990"/>
<reference evidence="2 3" key="1">
    <citation type="journal article" date="2014" name="Genome Announc.">
        <title>Draft genome sequences of eight enterohepatic helicobacter species isolated from both laboratory and wild rodents.</title>
        <authorList>
            <person name="Sheh A."/>
            <person name="Shen Z."/>
            <person name="Fox J.G."/>
        </authorList>
    </citation>
    <scope>NUCLEOTIDE SEQUENCE [LARGE SCALE GENOMIC DNA]</scope>
    <source>
        <strain evidence="2 3">MIT 09-6949</strain>
    </source>
</reference>
<feature type="domain" description="SH3b" evidence="1">
    <location>
        <begin position="524"/>
        <end position="588"/>
    </location>
</feature>
<dbReference type="OrthoDB" id="10830at2"/>
<dbReference type="InterPro" id="IPR033398">
    <property type="entry name" value="Beta-barrel_M99"/>
</dbReference>
<dbReference type="Pfam" id="PF17130">
    <property type="entry name" value="Peptidase_M99_m"/>
    <property type="match status" value="1"/>
</dbReference>
<dbReference type="Pfam" id="PF17129">
    <property type="entry name" value="Peptidase_M99_C"/>
    <property type="match status" value="1"/>
</dbReference>
<dbReference type="PANTHER" id="PTHR34408:SF1">
    <property type="entry name" value="GLYCOSYL HYDROLASE FAMILY 19 DOMAIN-CONTAINING PROTEIN HI_1415"/>
    <property type="match status" value="1"/>
</dbReference>
<dbReference type="InterPro" id="IPR052354">
    <property type="entry name" value="Cell_Wall_Dynamics_Protein"/>
</dbReference>
<gene>
    <name evidence="2" type="ORF">LS71_004765</name>
</gene>
<organism evidence="2 3">
    <name type="scientific">Helicobacter jaachi</name>
    <dbReference type="NCBI Taxonomy" id="1677920"/>
    <lineage>
        <taxon>Bacteria</taxon>
        <taxon>Pseudomonadati</taxon>
        <taxon>Campylobacterota</taxon>
        <taxon>Epsilonproteobacteria</taxon>
        <taxon>Campylobacterales</taxon>
        <taxon>Helicobacteraceae</taxon>
        <taxon>Helicobacter</taxon>
    </lineage>
</organism>